<dbReference type="InterPro" id="IPR023378">
    <property type="entry name" value="YheA/YmcA-like_dom_sf"/>
</dbReference>
<dbReference type="RefSeq" id="WP_077111013.1">
    <property type="nucleotide sequence ID" value="NZ_JAFBFH010000032.1"/>
</dbReference>
<name>A0ABS2RAV9_9BACI</name>
<accession>A0ABS2RAV9</accession>
<dbReference type="Gene3D" id="1.20.1500.10">
    <property type="entry name" value="YheA/YmcA-like"/>
    <property type="match status" value="1"/>
</dbReference>
<organism evidence="2 3">
    <name type="scientific">Siminovitchia thermophila</name>
    <dbReference type="NCBI Taxonomy" id="1245522"/>
    <lineage>
        <taxon>Bacteria</taxon>
        <taxon>Bacillati</taxon>
        <taxon>Bacillota</taxon>
        <taxon>Bacilli</taxon>
        <taxon>Bacillales</taxon>
        <taxon>Bacillaceae</taxon>
        <taxon>Siminovitchia</taxon>
    </lineage>
</organism>
<dbReference type="PANTHER" id="PTHR38448:SF2">
    <property type="entry name" value="REGULATORY PROTEIN YLBF"/>
    <property type="match status" value="1"/>
</dbReference>
<protein>
    <submittedName>
        <fullName evidence="2">Cell fate (Sporulation/competence/biofilm development) regulator YlbF (YheA/YmcA/DUF963 family)</fullName>
    </submittedName>
</protein>
<comment type="caution">
    <text evidence="2">The sequence shown here is derived from an EMBL/GenBank/DDBJ whole genome shotgun (WGS) entry which is preliminary data.</text>
</comment>
<evidence type="ECO:0000313" key="2">
    <source>
        <dbReference type="EMBL" id="MBM7716787.1"/>
    </source>
</evidence>
<feature type="coiled-coil region" evidence="1">
    <location>
        <begin position="70"/>
        <end position="106"/>
    </location>
</feature>
<dbReference type="Pfam" id="PF06133">
    <property type="entry name" value="Com_YlbF"/>
    <property type="match status" value="1"/>
</dbReference>
<dbReference type="EMBL" id="JAFBFH010000032">
    <property type="protein sequence ID" value="MBM7716787.1"/>
    <property type="molecule type" value="Genomic_DNA"/>
</dbReference>
<evidence type="ECO:0000256" key="1">
    <source>
        <dbReference type="SAM" id="Coils"/>
    </source>
</evidence>
<reference evidence="2 3" key="1">
    <citation type="submission" date="2021-01" db="EMBL/GenBank/DDBJ databases">
        <title>Genomic Encyclopedia of Type Strains, Phase IV (KMG-IV): sequencing the most valuable type-strain genomes for metagenomic binning, comparative biology and taxonomic classification.</title>
        <authorList>
            <person name="Goeker M."/>
        </authorList>
    </citation>
    <scope>NUCLEOTIDE SEQUENCE [LARGE SCALE GENOMIC DNA]</scope>
    <source>
        <strain evidence="2 3">DSM 105453</strain>
    </source>
</reference>
<dbReference type="PANTHER" id="PTHR38448">
    <property type="entry name" value="REGULATORY PROTEIN YLBF-RELATED"/>
    <property type="match status" value="1"/>
</dbReference>
<evidence type="ECO:0000313" key="3">
    <source>
        <dbReference type="Proteomes" id="UP000823485"/>
    </source>
</evidence>
<sequence>MLATLERVKIIETAEMLGNMINATDIADKYRFYYHKLHQDGRTKAKIEAFVKMKEVYEDVQRFGRYHPDYKQVMRKVRELKRDMDLDENVANFRKAENEIQSILDEISMLIGKAVSANIKVATGNPFFETGAACGGGCGTGGGCGCSA</sequence>
<dbReference type="SUPFAM" id="SSF158622">
    <property type="entry name" value="YheA/YmcA-like"/>
    <property type="match status" value="1"/>
</dbReference>
<dbReference type="InterPro" id="IPR052767">
    <property type="entry name" value="Bact_com_dev_regulator"/>
</dbReference>
<keyword evidence="1" id="KW-0175">Coiled coil</keyword>
<proteinExistence type="predicted"/>
<dbReference type="Proteomes" id="UP000823485">
    <property type="component" value="Unassembled WGS sequence"/>
</dbReference>
<gene>
    <name evidence="2" type="ORF">JOC94_003811</name>
</gene>
<keyword evidence="3" id="KW-1185">Reference proteome</keyword>
<dbReference type="InterPro" id="IPR010368">
    <property type="entry name" value="Com_YlbF"/>
</dbReference>